<keyword evidence="1" id="KW-0472">Membrane</keyword>
<protein>
    <submittedName>
        <fullName evidence="2">Glutathione ABC transporter permease</fullName>
    </submittedName>
</protein>
<comment type="caution">
    <text evidence="2">The sequence shown here is derived from an EMBL/GenBank/DDBJ whole genome shotgun (WGS) entry which is preliminary data.</text>
</comment>
<feature type="transmembrane region" description="Helical" evidence="1">
    <location>
        <begin position="93"/>
        <end position="112"/>
    </location>
</feature>
<feature type="transmembrane region" description="Helical" evidence="1">
    <location>
        <begin position="59"/>
        <end position="81"/>
    </location>
</feature>
<evidence type="ECO:0000313" key="2">
    <source>
        <dbReference type="EMBL" id="GBG13071.1"/>
    </source>
</evidence>
<keyword evidence="3" id="KW-1185">Reference proteome</keyword>
<dbReference type="RefSeq" id="WP_109014279.1">
    <property type="nucleotide sequence ID" value="NZ_BDOQ01000002.1"/>
</dbReference>
<organism evidence="2 3">
    <name type="scientific">Novimethylophilus kurashikiensis</name>
    <dbReference type="NCBI Taxonomy" id="1825523"/>
    <lineage>
        <taxon>Bacteria</taxon>
        <taxon>Pseudomonadati</taxon>
        <taxon>Pseudomonadota</taxon>
        <taxon>Betaproteobacteria</taxon>
        <taxon>Nitrosomonadales</taxon>
        <taxon>Methylophilaceae</taxon>
        <taxon>Novimethylophilus</taxon>
    </lineage>
</organism>
<dbReference type="OrthoDB" id="8561689at2"/>
<evidence type="ECO:0000313" key="3">
    <source>
        <dbReference type="Proteomes" id="UP000245081"/>
    </source>
</evidence>
<name>A0A2R5F8R9_9PROT</name>
<evidence type="ECO:0000256" key="1">
    <source>
        <dbReference type="SAM" id="Phobius"/>
    </source>
</evidence>
<gene>
    <name evidence="2" type="ORF">NMK_0609</name>
</gene>
<keyword evidence="1" id="KW-1133">Transmembrane helix</keyword>
<dbReference type="Proteomes" id="UP000245081">
    <property type="component" value="Unassembled WGS sequence"/>
</dbReference>
<reference evidence="2 3" key="1">
    <citation type="journal article" date="2018" name="Environ. Microbiol.">
        <title>Isolation and genomic characterization of Novimethylophilus kurashikiensis gen. nov. sp. nov., a new lanthanide-dependent methylotrophic species of Methylophilaceae.</title>
        <authorList>
            <person name="Lv H."/>
            <person name="Sahin N."/>
            <person name="Tani A."/>
        </authorList>
    </citation>
    <scope>NUCLEOTIDE SEQUENCE [LARGE SCALE GENOMIC DNA]</scope>
    <source>
        <strain evidence="2 3">La2-4</strain>
    </source>
</reference>
<keyword evidence="1" id="KW-0812">Transmembrane</keyword>
<sequence length="131" mass="15024">METRILTAESQRKTAQRFNILSMIAITLMPIFPLLLIWIAGSILVYASSAHHPNPIIRNYIRFGGYRFYGLIGAVLVILTYTNELKKLFGGAFHMWLVIWMVSFLVVVPLGLRDVIRAGRERWQDMTVEAN</sequence>
<proteinExistence type="predicted"/>
<dbReference type="AlphaFoldDB" id="A0A2R5F8R9"/>
<feature type="transmembrane region" description="Helical" evidence="1">
    <location>
        <begin position="20"/>
        <end position="47"/>
    </location>
</feature>
<accession>A0A2R5F8R9</accession>
<dbReference type="EMBL" id="BDOQ01000002">
    <property type="protein sequence ID" value="GBG13071.1"/>
    <property type="molecule type" value="Genomic_DNA"/>
</dbReference>